<feature type="domain" description="Sigma factor regulator C-terminal" evidence="2">
    <location>
        <begin position="168"/>
        <end position="296"/>
    </location>
</feature>
<evidence type="ECO:0000259" key="3">
    <source>
        <dbReference type="Pfam" id="PF13800"/>
    </source>
</evidence>
<keyword evidence="1" id="KW-0472">Membrane</keyword>
<keyword evidence="5" id="KW-1185">Reference proteome</keyword>
<evidence type="ECO:0000259" key="2">
    <source>
        <dbReference type="Pfam" id="PF13791"/>
    </source>
</evidence>
<feature type="transmembrane region" description="Helical" evidence="1">
    <location>
        <begin position="26"/>
        <end position="48"/>
    </location>
</feature>
<dbReference type="Proteomes" id="UP001596549">
    <property type="component" value="Unassembled WGS sequence"/>
</dbReference>
<keyword evidence="1" id="KW-1133">Transmembrane helix</keyword>
<organism evidence="4 5">
    <name type="scientific">Fictibacillus iocasae</name>
    <dbReference type="NCBI Taxonomy" id="2715437"/>
    <lineage>
        <taxon>Bacteria</taxon>
        <taxon>Bacillati</taxon>
        <taxon>Bacillota</taxon>
        <taxon>Bacilli</taxon>
        <taxon>Bacillales</taxon>
        <taxon>Fictibacillaceae</taxon>
        <taxon>Fictibacillus</taxon>
    </lineage>
</organism>
<feature type="domain" description="Sigma factor regulator N-terminal" evidence="3">
    <location>
        <begin position="12"/>
        <end position="98"/>
    </location>
</feature>
<dbReference type="InterPro" id="IPR025672">
    <property type="entry name" value="Sigma_reg_C_dom"/>
</dbReference>
<dbReference type="InterPro" id="IPR029101">
    <property type="entry name" value="Sigma_reg_N"/>
</dbReference>
<dbReference type="EMBL" id="JBHTCP010000015">
    <property type="protein sequence ID" value="MFC7371987.1"/>
    <property type="molecule type" value="Genomic_DNA"/>
</dbReference>
<gene>
    <name evidence="4" type="ORF">ACFQPF_09870</name>
</gene>
<protein>
    <submittedName>
        <fullName evidence="4">Anti sigma factor C-terminal domain-containing protein</fullName>
    </submittedName>
</protein>
<proteinExistence type="predicted"/>
<sequence length="302" mass="34281">MEDRDLDFTFETALTKAKRKSLIRNIVVSLMVTILLFTAIYFGGYIIMSDKMDKHVLTDHNRFAVSGGNLEVAVTSYTYGLFSATGKTDVLKRVGGRPMLWMQFEKEYTKFGTVTDNSKMYLQEAFDSLLNKKVLFNSQNGERSFMFYPPGSPSTSNDLSRVLNADTNKYYEMALSFDKTYSYSFIKANVPSDHLDWVWISIDQQKGAISAIEAYGFHFTKHNPSKGINNFLQTLKSWNDEKGGFAKEVQNVTKELKRKNQFSPNKLPVNGVIISGTPEQLRKYKDLPFVKATSLGATVDVY</sequence>
<name>A0ABW2NMX7_9BACL</name>
<accession>A0ABW2NMX7</accession>
<dbReference type="RefSeq" id="WP_379749118.1">
    <property type="nucleotide sequence ID" value="NZ_JBHTCP010000015.1"/>
</dbReference>
<reference evidence="5" key="1">
    <citation type="journal article" date="2019" name="Int. J. Syst. Evol. Microbiol.">
        <title>The Global Catalogue of Microorganisms (GCM) 10K type strain sequencing project: providing services to taxonomists for standard genome sequencing and annotation.</title>
        <authorList>
            <consortium name="The Broad Institute Genomics Platform"/>
            <consortium name="The Broad Institute Genome Sequencing Center for Infectious Disease"/>
            <person name="Wu L."/>
            <person name="Ma J."/>
        </authorList>
    </citation>
    <scope>NUCLEOTIDE SEQUENCE [LARGE SCALE GENOMIC DNA]</scope>
    <source>
        <strain evidence="5">NBRC 106396</strain>
    </source>
</reference>
<comment type="caution">
    <text evidence="4">The sequence shown here is derived from an EMBL/GenBank/DDBJ whole genome shotgun (WGS) entry which is preliminary data.</text>
</comment>
<keyword evidence="1" id="KW-0812">Transmembrane</keyword>
<evidence type="ECO:0000256" key="1">
    <source>
        <dbReference type="SAM" id="Phobius"/>
    </source>
</evidence>
<evidence type="ECO:0000313" key="4">
    <source>
        <dbReference type="EMBL" id="MFC7371987.1"/>
    </source>
</evidence>
<dbReference type="Pfam" id="PF13791">
    <property type="entry name" value="Sigma_reg_C"/>
    <property type="match status" value="1"/>
</dbReference>
<dbReference type="Pfam" id="PF13800">
    <property type="entry name" value="Sigma_reg_N"/>
    <property type="match status" value="1"/>
</dbReference>
<evidence type="ECO:0000313" key="5">
    <source>
        <dbReference type="Proteomes" id="UP001596549"/>
    </source>
</evidence>